<gene>
    <name evidence="2" type="ORF">KDL01_40735</name>
</gene>
<organism evidence="2 3">
    <name type="scientific">Actinospica durhamensis</name>
    <dbReference type="NCBI Taxonomy" id="1508375"/>
    <lineage>
        <taxon>Bacteria</taxon>
        <taxon>Bacillati</taxon>
        <taxon>Actinomycetota</taxon>
        <taxon>Actinomycetes</taxon>
        <taxon>Catenulisporales</taxon>
        <taxon>Actinospicaceae</taxon>
        <taxon>Actinospica</taxon>
    </lineage>
</organism>
<accession>A0A941F0U8</accession>
<dbReference type="EMBL" id="JAGSOG010000527">
    <property type="protein sequence ID" value="MBR7839649.1"/>
    <property type="molecule type" value="Genomic_DNA"/>
</dbReference>
<dbReference type="Pfam" id="PF06782">
    <property type="entry name" value="UPF0236"/>
    <property type="match status" value="1"/>
</dbReference>
<keyword evidence="3" id="KW-1185">Reference proteome</keyword>
<sequence>MSAAEAAAGSFAAARAAFEQVIEFARQAAVDEITHGQLERELAARMREVTRVLFQDHLDLREVREERVSAPVADAEGISRNRIERHRRTGLDTVFGPVAVHRIAYRGDYVHDLHLLDASLNLPEVKASHGLARMAVLEAVRGSFAAATEHLREACGVKIGSRQVQDLVVHAACDIEAFYAAASPVPAGPDTLLVLTFDGKGIVMRPDALREATAKAAAKKGQNTYRTRLAAGEKNGRKRMAEIAAVYDADPAVRTGADILPEPGENEPESAPGPVAFNKWLTGSVEHPAAATVKAAFNQATARDPHHTRCWIVLVDGAAHQIELVKAEAKRRRTPVTIIVDFIHVIEYLWKAAWCLYKNGEPEAEAFVAAYGREILAGRALAAAAQLGRAAHEAGLEPGQRTGIDDAIGYLTGKAPYLAYDKALSNGWPIATGVIEGACRHLIKDRLDITGARWGLDGAEAVLRLRALRSSGDFDAYWAYHEARDYQRNHLARYKNQILPTTADP</sequence>
<dbReference type="AlphaFoldDB" id="A0A941F0U8"/>
<dbReference type="InterPro" id="IPR009620">
    <property type="entry name" value="UPF0236"/>
</dbReference>
<reference evidence="2" key="1">
    <citation type="submission" date="2021-04" db="EMBL/GenBank/DDBJ databases">
        <title>Genome based classification of Actinospica acidithermotolerans sp. nov., an actinobacterium isolated from an Indonesian hot spring.</title>
        <authorList>
            <person name="Kusuma A.B."/>
            <person name="Putra K.E."/>
            <person name="Nafisah S."/>
            <person name="Loh J."/>
            <person name="Nouioui I."/>
            <person name="Goodfellow M."/>
        </authorList>
    </citation>
    <scope>NUCLEOTIDE SEQUENCE</scope>
    <source>
        <strain evidence="2">CSCA 57</strain>
    </source>
</reference>
<evidence type="ECO:0000313" key="3">
    <source>
        <dbReference type="Proteomes" id="UP000675781"/>
    </source>
</evidence>
<name>A0A941F0U8_9ACTN</name>
<evidence type="ECO:0000256" key="1">
    <source>
        <dbReference type="ARBA" id="ARBA00006539"/>
    </source>
</evidence>
<comment type="similarity">
    <text evidence="1">Belongs to the UPF0236 family.</text>
</comment>
<evidence type="ECO:0000313" key="2">
    <source>
        <dbReference type="EMBL" id="MBR7839649.1"/>
    </source>
</evidence>
<comment type="caution">
    <text evidence="2">The sequence shown here is derived from an EMBL/GenBank/DDBJ whole genome shotgun (WGS) entry which is preliminary data.</text>
</comment>
<protein>
    <submittedName>
        <fullName evidence="2">ISKra4 family transposase</fullName>
    </submittedName>
</protein>
<dbReference type="NCBIfam" id="NF033572">
    <property type="entry name" value="transpos_ISKra4"/>
    <property type="match status" value="1"/>
</dbReference>
<dbReference type="Proteomes" id="UP000675781">
    <property type="component" value="Unassembled WGS sequence"/>
</dbReference>
<dbReference type="RefSeq" id="WP_212534073.1">
    <property type="nucleotide sequence ID" value="NZ_JAGSOG010000527.1"/>
</dbReference>
<proteinExistence type="inferred from homology"/>